<reference evidence="3" key="1">
    <citation type="submission" date="2020-01" db="EMBL/GenBank/DDBJ databases">
        <title>Sphingomonas sp. strain CSW-10.</title>
        <authorList>
            <person name="Chen W.-M."/>
        </authorList>
    </citation>
    <scope>NUCLEOTIDE SEQUENCE [LARGE SCALE GENOMIC DNA]</scope>
    <source>
        <strain evidence="3">FSY-8</strain>
    </source>
</reference>
<dbReference type="InterPro" id="IPR010987">
    <property type="entry name" value="Glutathione-S-Trfase_C-like"/>
</dbReference>
<sequence length="264" mass="28311">MSMILYHGEPNGPSLTALAMVGETGLDVDCRPIALLRGERHTIPGLTEPLARDMGLEGEGPVLVVDGEAMTESVFLAQYMDEMAGNALQPKDAYAHWQMMMWCRRITERCAPAAAFLGNKAFASPVLAAMADAEFDAAIAPIVSGDLKQRWIETRADSMTEAAVGNAMADSTTKLTAAVQMVEDQLADGREWLMGDVSIADIETYGWLAGAEALVPGVWDNRPRAAAWAARVRSRPSVAAALARATVAQPETAWAPGPEINRWG</sequence>
<dbReference type="SUPFAM" id="SSF47616">
    <property type="entry name" value="GST C-terminal domain-like"/>
    <property type="match status" value="1"/>
</dbReference>
<dbReference type="InterPro" id="IPR050983">
    <property type="entry name" value="GST_Omega/HSP26"/>
</dbReference>
<dbReference type="PANTHER" id="PTHR43968">
    <property type="match status" value="1"/>
</dbReference>
<dbReference type="Proteomes" id="UP000753724">
    <property type="component" value="Unassembled WGS sequence"/>
</dbReference>
<accession>A0ABW9XDE9</accession>
<proteinExistence type="predicted"/>
<evidence type="ECO:0000313" key="2">
    <source>
        <dbReference type="EMBL" id="NBC36559.1"/>
    </source>
</evidence>
<protein>
    <submittedName>
        <fullName evidence="2">Glutathione S-transferase family protein</fullName>
    </submittedName>
</protein>
<dbReference type="InterPro" id="IPR058268">
    <property type="entry name" value="DUF7962"/>
</dbReference>
<dbReference type="Pfam" id="PF25907">
    <property type="entry name" value="DUF7962"/>
    <property type="match status" value="1"/>
</dbReference>
<dbReference type="InterPro" id="IPR036249">
    <property type="entry name" value="Thioredoxin-like_sf"/>
</dbReference>
<dbReference type="EMBL" id="JAAAPO010000003">
    <property type="protein sequence ID" value="NBC36559.1"/>
    <property type="molecule type" value="Genomic_DNA"/>
</dbReference>
<dbReference type="PROSITE" id="PS50405">
    <property type="entry name" value="GST_CTER"/>
    <property type="match status" value="1"/>
</dbReference>
<name>A0ABW9XDE9_9SPHN</name>
<feature type="domain" description="GST C-terminal" evidence="1">
    <location>
        <begin position="124"/>
        <end position="254"/>
    </location>
</feature>
<comment type="caution">
    <text evidence="2">The sequence shown here is derived from an EMBL/GenBank/DDBJ whole genome shotgun (WGS) entry which is preliminary data.</text>
</comment>
<dbReference type="Gene3D" id="3.40.30.10">
    <property type="entry name" value="Glutaredoxin"/>
    <property type="match status" value="1"/>
</dbReference>
<dbReference type="Gene3D" id="1.20.1050.10">
    <property type="match status" value="2"/>
</dbReference>
<dbReference type="RefSeq" id="WP_161717841.1">
    <property type="nucleotide sequence ID" value="NZ_JAAAPO010000003.1"/>
</dbReference>
<dbReference type="SUPFAM" id="SSF52833">
    <property type="entry name" value="Thioredoxin-like"/>
    <property type="match status" value="1"/>
</dbReference>
<dbReference type="PANTHER" id="PTHR43968:SF6">
    <property type="entry name" value="GLUTATHIONE S-TRANSFERASE OMEGA"/>
    <property type="match status" value="1"/>
</dbReference>
<evidence type="ECO:0000259" key="1">
    <source>
        <dbReference type="PROSITE" id="PS50405"/>
    </source>
</evidence>
<evidence type="ECO:0000313" key="3">
    <source>
        <dbReference type="Proteomes" id="UP000753724"/>
    </source>
</evidence>
<keyword evidence="3" id="KW-1185">Reference proteome</keyword>
<dbReference type="InterPro" id="IPR036282">
    <property type="entry name" value="Glutathione-S-Trfase_C_sf"/>
</dbReference>
<dbReference type="CDD" id="cd00570">
    <property type="entry name" value="GST_N_family"/>
    <property type="match status" value="1"/>
</dbReference>
<organism evidence="2 3">
    <name type="scientific">Novosphingobium ovatum</name>
    <dbReference type="NCBI Taxonomy" id="1908523"/>
    <lineage>
        <taxon>Bacteria</taxon>
        <taxon>Pseudomonadati</taxon>
        <taxon>Pseudomonadota</taxon>
        <taxon>Alphaproteobacteria</taxon>
        <taxon>Sphingomonadales</taxon>
        <taxon>Sphingomonadaceae</taxon>
        <taxon>Novosphingobium</taxon>
    </lineage>
</organism>
<gene>
    <name evidence="2" type="ORF">GTZ99_08315</name>
</gene>